<evidence type="ECO:0000313" key="11">
    <source>
        <dbReference type="EMBL" id="KAH9418051.1"/>
    </source>
</evidence>
<dbReference type="SMART" id="SM00179">
    <property type="entry name" value="EGF_CA"/>
    <property type="match status" value="8"/>
</dbReference>
<proteinExistence type="predicted"/>
<dbReference type="InterPro" id="IPR000742">
    <property type="entry name" value="EGF"/>
</dbReference>
<evidence type="ECO:0000256" key="7">
    <source>
        <dbReference type="ARBA" id="ARBA00023180"/>
    </source>
</evidence>
<protein>
    <submittedName>
        <fullName evidence="11">Calcium ion binding</fullName>
    </submittedName>
</protein>
<dbReference type="Pfam" id="PF07645">
    <property type="entry name" value="EGF_CA"/>
    <property type="match status" value="6"/>
</dbReference>
<evidence type="ECO:0000256" key="2">
    <source>
        <dbReference type="ARBA" id="ARBA00022525"/>
    </source>
</evidence>
<dbReference type="EMBL" id="NJHN03000067">
    <property type="protein sequence ID" value="KAH9418051.1"/>
    <property type="molecule type" value="Genomic_DNA"/>
</dbReference>
<evidence type="ECO:0000259" key="10">
    <source>
        <dbReference type="PROSITE" id="PS50026"/>
    </source>
</evidence>
<dbReference type="Gene3D" id="2.10.25.10">
    <property type="entry name" value="Laminin"/>
    <property type="match status" value="8"/>
</dbReference>
<dbReference type="InterPro" id="IPR009030">
    <property type="entry name" value="Growth_fac_rcpt_cys_sf"/>
</dbReference>
<dbReference type="CDD" id="cd00054">
    <property type="entry name" value="EGF_CA"/>
    <property type="match status" value="5"/>
</dbReference>
<dbReference type="InterPro" id="IPR000152">
    <property type="entry name" value="EGF-type_Asp/Asn_hydroxyl_site"/>
</dbReference>
<dbReference type="InterPro" id="IPR018097">
    <property type="entry name" value="EGF_Ca-bd_CS"/>
</dbReference>
<keyword evidence="6" id="KW-1015">Disulfide bond</keyword>
<feature type="domain" description="EGF-like" evidence="10">
    <location>
        <begin position="468"/>
        <end position="506"/>
    </location>
</feature>
<dbReference type="InterPro" id="IPR052080">
    <property type="entry name" value="vWF_C/EGF_Fibrillin"/>
</dbReference>
<keyword evidence="4 9" id="KW-0732">Signal</keyword>
<feature type="signal peptide" evidence="9">
    <location>
        <begin position="1"/>
        <end position="16"/>
    </location>
</feature>
<dbReference type="Proteomes" id="UP000887458">
    <property type="component" value="Unassembled WGS sequence"/>
</dbReference>
<evidence type="ECO:0000256" key="9">
    <source>
        <dbReference type="SAM" id="SignalP"/>
    </source>
</evidence>
<dbReference type="PANTHER" id="PTHR47333:SF4">
    <property type="entry name" value="EGF-LIKE DOMAIN-CONTAINING PROTEIN"/>
    <property type="match status" value="1"/>
</dbReference>
<dbReference type="InterPro" id="IPR026823">
    <property type="entry name" value="cEGF"/>
</dbReference>
<evidence type="ECO:0000256" key="4">
    <source>
        <dbReference type="ARBA" id="ARBA00022729"/>
    </source>
</evidence>
<evidence type="ECO:0000256" key="8">
    <source>
        <dbReference type="PROSITE-ProRule" id="PRU00076"/>
    </source>
</evidence>
<keyword evidence="3 8" id="KW-0245">EGF-like domain</keyword>
<evidence type="ECO:0000256" key="5">
    <source>
        <dbReference type="ARBA" id="ARBA00022737"/>
    </source>
</evidence>
<name>A0ABQ8J666_DERPT</name>
<dbReference type="PANTHER" id="PTHR47333">
    <property type="entry name" value="VON WILLEBRAND FACTOR C AND EGF DOMAIN-CONTAINING PROTEIN"/>
    <property type="match status" value="1"/>
</dbReference>
<organism evidence="11 12">
    <name type="scientific">Dermatophagoides pteronyssinus</name>
    <name type="common">European house dust mite</name>
    <dbReference type="NCBI Taxonomy" id="6956"/>
    <lineage>
        <taxon>Eukaryota</taxon>
        <taxon>Metazoa</taxon>
        <taxon>Ecdysozoa</taxon>
        <taxon>Arthropoda</taxon>
        <taxon>Chelicerata</taxon>
        <taxon>Arachnida</taxon>
        <taxon>Acari</taxon>
        <taxon>Acariformes</taxon>
        <taxon>Sarcoptiformes</taxon>
        <taxon>Astigmata</taxon>
        <taxon>Psoroptidia</taxon>
        <taxon>Analgoidea</taxon>
        <taxon>Pyroglyphidae</taxon>
        <taxon>Dermatophagoidinae</taxon>
        <taxon>Dermatophagoides</taxon>
    </lineage>
</organism>
<sequence length="866" mass="101452">MIRILILITNFLIIHSSDLQINSIKSIDLNRNKFEKDLILNRLQRCCTIGHNQIIDYRYNNDNDDDKCQIKNKKLLKIQKKFQNQFEQQLCEQIYQVCCQNSLIEHYCNIGLSMAIKIMNFSNDNKTTTSTTTCQEQFLKNSSNINRHNNPKSYRCCQDCISGSLIGEYFRSINYCYQMDNVINHHSKLDWIFMDDNQQPQPQPQSTIKISPFLECCSKKIDTLNKKNDTSSTTTTIITSDDLDLNELDYDNNDDDNDSMMIIDNQNDQLKSKLIRNSTIDNNENNDYNKCSIGFQWDHLENICKDLNECQIGTHTCHEALRCDNTIGSFLCVRVQDCGTGYTINADTYECDDIDECKLNIHHCGSDYRCRNTQGSFKCDRIRCPQGQVLVNGFCRRTNCDQQQQSSNMMIFNYELGICQPKKDPCSNNPCLPTERCLINPNDADKFECVLHCSPGYRFNQKTMLCEDIDECFEQIDQCELNQQCKNMDGYYQCECKLGYEFDQQQRRYCVDTNECLRPDIINECLKQSKICLNTIGSYRCDCPNGYQWNSTIEKCQDINECLKFELNHCEHLCHNTIGNYECKCFDGYRLMANKQNCTDIDECFDWNPFGQSQSNSQSSSSSKIDSKKCHGICRNQIGSYRCECPKGFQFDNHSNIDNHCIDLNECDNNETICPYSLASTTTRKHCINLYGSYECADIQCPFGYEFRRTKQSIQCIWLDKQRNHLSIGNDYHQIDYLYYSIYRTKTRFLNGTNSMYLYTVRLDSYPNNENRTYFILRLINTKWLPLQYPEFEKYDPKPDDFQLAKRNHFNLRLNSRQNEANVEIVWPLYGPQKIQLELLSSGYRFGKFIRQKSILILFVGEFDKF</sequence>
<evidence type="ECO:0000256" key="6">
    <source>
        <dbReference type="ARBA" id="ARBA00023157"/>
    </source>
</evidence>
<evidence type="ECO:0000256" key="3">
    <source>
        <dbReference type="ARBA" id="ARBA00022536"/>
    </source>
</evidence>
<dbReference type="PROSITE" id="PS00010">
    <property type="entry name" value="ASX_HYDROXYL"/>
    <property type="match status" value="3"/>
</dbReference>
<keyword evidence="2" id="KW-0964">Secreted</keyword>
<feature type="domain" description="EGF-like" evidence="10">
    <location>
        <begin position="512"/>
        <end position="557"/>
    </location>
</feature>
<comment type="caution">
    <text evidence="8">Lacks conserved residue(s) required for the propagation of feature annotation.</text>
</comment>
<dbReference type="Pfam" id="PF12662">
    <property type="entry name" value="cEGF"/>
    <property type="match status" value="1"/>
</dbReference>
<feature type="chain" id="PRO_5045793955" evidence="9">
    <location>
        <begin position="17"/>
        <end position="866"/>
    </location>
</feature>
<reference evidence="11 12" key="1">
    <citation type="journal article" date="2018" name="J. Allergy Clin. Immunol.">
        <title>High-quality assembly of Dermatophagoides pteronyssinus genome and transcriptome reveals a wide range of novel allergens.</title>
        <authorList>
            <person name="Liu X.Y."/>
            <person name="Yang K.Y."/>
            <person name="Wang M.Q."/>
            <person name="Kwok J.S."/>
            <person name="Zeng X."/>
            <person name="Yang Z."/>
            <person name="Xiao X.J."/>
            <person name="Lau C.P."/>
            <person name="Li Y."/>
            <person name="Huang Z.M."/>
            <person name="Ba J.G."/>
            <person name="Yim A.K."/>
            <person name="Ouyang C.Y."/>
            <person name="Ngai S.M."/>
            <person name="Chan T.F."/>
            <person name="Leung E.L."/>
            <person name="Liu L."/>
            <person name="Liu Z.G."/>
            <person name="Tsui S.K."/>
        </authorList>
    </citation>
    <scope>NUCLEOTIDE SEQUENCE [LARGE SCALE GENOMIC DNA]</scope>
    <source>
        <strain evidence="11">Derp</strain>
    </source>
</reference>
<dbReference type="PROSITE" id="PS01186">
    <property type="entry name" value="EGF_2"/>
    <property type="match status" value="2"/>
</dbReference>
<keyword evidence="7" id="KW-0325">Glycoprotein</keyword>
<accession>A0ABQ8J666</accession>
<dbReference type="PROSITE" id="PS50026">
    <property type="entry name" value="EGF_3"/>
    <property type="match status" value="3"/>
</dbReference>
<reference evidence="11 12" key="2">
    <citation type="journal article" date="2022" name="Mol. Biol. Evol.">
        <title>Comparative Genomics Reveals Insights into the Divergent Evolution of Astigmatic Mites and Household Pest Adaptations.</title>
        <authorList>
            <person name="Xiong Q."/>
            <person name="Wan A.T."/>
            <person name="Liu X."/>
            <person name="Fung C.S."/>
            <person name="Xiao X."/>
            <person name="Malainual N."/>
            <person name="Hou J."/>
            <person name="Wang L."/>
            <person name="Wang M."/>
            <person name="Yang K.Y."/>
            <person name="Cui Y."/>
            <person name="Leung E.L."/>
            <person name="Nong W."/>
            <person name="Shin S.K."/>
            <person name="Au S.W."/>
            <person name="Jeong K.Y."/>
            <person name="Chew F.T."/>
            <person name="Hui J.H."/>
            <person name="Leung T.F."/>
            <person name="Tungtrongchitr A."/>
            <person name="Zhong N."/>
            <person name="Liu Z."/>
            <person name="Tsui S.K."/>
        </authorList>
    </citation>
    <scope>NUCLEOTIDE SEQUENCE [LARGE SCALE GENOMIC DNA]</scope>
    <source>
        <strain evidence="11">Derp</strain>
    </source>
</reference>
<feature type="domain" description="EGF-like" evidence="10">
    <location>
        <begin position="558"/>
        <end position="599"/>
    </location>
</feature>
<dbReference type="InterPro" id="IPR049883">
    <property type="entry name" value="NOTCH1_EGF-like"/>
</dbReference>
<dbReference type="InterPro" id="IPR001881">
    <property type="entry name" value="EGF-like_Ca-bd_dom"/>
</dbReference>
<evidence type="ECO:0000256" key="1">
    <source>
        <dbReference type="ARBA" id="ARBA00004613"/>
    </source>
</evidence>
<keyword evidence="5" id="KW-0677">Repeat</keyword>
<gene>
    <name evidence="11" type="primary">FBLN2_3</name>
    <name evidence="11" type="ORF">DERP_008307</name>
</gene>
<evidence type="ECO:0000313" key="12">
    <source>
        <dbReference type="Proteomes" id="UP000887458"/>
    </source>
</evidence>
<dbReference type="SMART" id="SM00181">
    <property type="entry name" value="EGF"/>
    <property type="match status" value="7"/>
</dbReference>
<dbReference type="SUPFAM" id="SSF57184">
    <property type="entry name" value="Growth factor receptor domain"/>
    <property type="match status" value="3"/>
</dbReference>
<comment type="caution">
    <text evidence="11">The sequence shown here is derived from an EMBL/GenBank/DDBJ whole genome shotgun (WGS) entry which is preliminary data.</text>
</comment>
<comment type="subcellular location">
    <subcellularLocation>
        <location evidence="1">Secreted</location>
    </subcellularLocation>
</comment>
<keyword evidence="12" id="KW-1185">Reference proteome</keyword>
<dbReference type="PROSITE" id="PS01187">
    <property type="entry name" value="EGF_CA"/>
    <property type="match status" value="2"/>
</dbReference>